<feature type="transmembrane region" description="Helical" evidence="11">
    <location>
        <begin position="98"/>
        <end position="119"/>
    </location>
</feature>
<comment type="function">
    <text evidence="11">Fluoride-specific ion channel. Important for reducing fluoride concentration in the cell, thus reducing its toxicity.</text>
</comment>
<organism evidence="12 13">
    <name type="scientific">Desulfobotulus pelophilus</name>
    <dbReference type="NCBI Taxonomy" id="2823377"/>
    <lineage>
        <taxon>Bacteria</taxon>
        <taxon>Pseudomonadati</taxon>
        <taxon>Thermodesulfobacteriota</taxon>
        <taxon>Desulfobacteria</taxon>
        <taxon>Desulfobacterales</taxon>
        <taxon>Desulfobacteraceae</taxon>
        <taxon>Desulfobotulus</taxon>
    </lineage>
</organism>
<keyword evidence="11" id="KW-0813">Transport</keyword>
<feature type="binding site" evidence="11">
    <location>
        <position position="79"/>
    </location>
    <ligand>
        <name>Na(+)</name>
        <dbReference type="ChEBI" id="CHEBI:29101"/>
        <note>structural</note>
    </ligand>
</feature>
<evidence type="ECO:0000313" key="12">
    <source>
        <dbReference type="EMBL" id="MCW7752844.1"/>
    </source>
</evidence>
<evidence type="ECO:0000256" key="9">
    <source>
        <dbReference type="ARBA" id="ARBA00035120"/>
    </source>
</evidence>
<evidence type="ECO:0000256" key="7">
    <source>
        <dbReference type="ARBA" id="ARBA00023136"/>
    </source>
</evidence>
<comment type="subcellular location">
    <subcellularLocation>
        <location evidence="1 11">Cell membrane</location>
        <topology evidence="1 11">Multi-pass membrane protein</topology>
    </subcellularLocation>
</comment>
<dbReference type="EMBL" id="JAPFPW010000002">
    <property type="protein sequence ID" value="MCW7752844.1"/>
    <property type="molecule type" value="Genomic_DNA"/>
</dbReference>
<dbReference type="PANTHER" id="PTHR28259:SF1">
    <property type="entry name" value="FLUORIDE EXPORT PROTEIN 1-RELATED"/>
    <property type="match status" value="1"/>
</dbReference>
<keyword evidence="2 11" id="KW-1003">Cell membrane</keyword>
<dbReference type="HAMAP" id="MF_00454">
    <property type="entry name" value="FluC"/>
    <property type="match status" value="1"/>
</dbReference>
<keyword evidence="4 11" id="KW-0812">Transmembrane</keyword>
<keyword evidence="8 11" id="KW-0407">Ion channel</keyword>
<keyword evidence="3" id="KW-0997">Cell inner membrane</keyword>
<evidence type="ECO:0000256" key="4">
    <source>
        <dbReference type="ARBA" id="ARBA00022692"/>
    </source>
</evidence>
<keyword evidence="5 11" id="KW-1133">Transmembrane helix</keyword>
<evidence type="ECO:0000256" key="6">
    <source>
        <dbReference type="ARBA" id="ARBA00023065"/>
    </source>
</evidence>
<feature type="binding site" evidence="11">
    <location>
        <position position="76"/>
    </location>
    <ligand>
        <name>Na(+)</name>
        <dbReference type="ChEBI" id="CHEBI:29101"/>
        <note>structural</note>
    </ligand>
</feature>
<keyword evidence="13" id="KW-1185">Reference proteome</keyword>
<evidence type="ECO:0000256" key="5">
    <source>
        <dbReference type="ARBA" id="ARBA00022989"/>
    </source>
</evidence>
<comment type="similarity">
    <text evidence="9 11">Belongs to the fluoride channel Fluc/FEX (TC 1.A.43) family.</text>
</comment>
<keyword evidence="6 11" id="KW-0406">Ion transport</keyword>
<evidence type="ECO:0000256" key="2">
    <source>
        <dbReference type="ARBA" id="ARBA00022475"/>
    </source>
</evidence>
<feature type="transmembrane region" description="Helical" evidence="11">
    <location>
        <begin position="34"/>
        <end position="56"/>
    </location>
</feature>
<dbReference type="RefSeq" id="WP_265423705.1">
    <property type="nucleotide sequence ID" value="NZ_JAPFPW010000002.1"/>
</dbReference>
<evidence type="ECO:0000256" key="11">
    <source>
        <dbReference type="HAMAP-Rule" id="MF_00454"/>
    </source>
</evidence>
<keyword evidence="7 11" id="KW-0472">Membrane</keyword>
<proteinExistence type="inferred from homology"/>
<dbReference type="Proteomes" id="UP001209681">
    <property type="component" value="Unassembled WGS sequence"/>
</dbReference>
<comment type="caution">
    <text evidence="12">The sequence shown here is derived from an EMBL/GenBank/DDBJ whole genome shotgun (WGS) entry which is preliminary data.</text>
</comment>
<evidence type="ECO:0000313" key="13">
    <source>
        <dbReference type="Proteomes" id="UP001209681"/>
    </source>
</evidence>
<dbReference type="Pfam" id="PF02537">
    <property type="entry name" value="CRCB"/>
    <property type="match status" value="1"/>
</dbReference>
<name>A0ABT3N5W6_9BACT</name>
<dbReference type="NCBIfam" id="TIGR00494">
    <property type="entry name" value="crcB"/>
    <property type="match status" value="1"/>
</dbReference>
<gene>
    <name evidence="11 12" type="primary">crcB</name>
    <name evidence="11" type="synonym">fluC</name>
    <name evidence="12" type="ORF">OOT00_02475</name>
</gene>
<keyword evidence="11" id="KW-0479">Metal-binding</keyword>
<reference evidence="12 13" key="1">
    <citation type="submission" date="2022-11" db="EMBL/GenBank/DDBJ databases">
        <title>Desulfobotulus tamanensis H1 sp. nov. - anaerobic, alkaliphilic, sulphate reducing bacterium isolated from terrestrial mud volcano.</title>
        <authorList>
            <person name="Frolova A."/>
            <person name="Merkel A.Y."/>
            <person name="Slobodkin A.I."/>
        </authorList>
    </citation>
    <scope>NUCLEOTIDE SEQUENCE [LARGE SCALE GENOMIC DNA]</scope>
    <source>
        <strain evidence="12 13">H1</strain>
    </source>
</reference>
<keyword evidence="11" id="KW-0915">Sodium</keyword>
<dbReference type="InterPro" id="IPR003691">
    <property type="entry name" value="FluC"/>
</dbReference>
<comment type="catalytic activity">
    <reaction evidence="10">
        <text>fluoride(in) = fluoride(out)</text>
        <dbReference type="Rhea" id="RHEA:76159"/>
        <dbReference type="ChEBI" id="CHEBI:17051"/>
    </reaction>
    <physiologicalReaction direction="left-to-right" evidence="10">
        <dbReference type="Rhea" id="RHEA:76160"/>
    </physiologicalReaction>
</comment>
<evidence type="ECO:0000256" key="1">
    <source>
        <dbReference type="ARBA" id="ARBA00004651"/>
    </source>
</evidence>
<evidence type="ECO:0000256" key="3">
    <source>
        <dbReference type="ARBA" id="ARBA00022519"/>
    </source>
</evidence>
<dbReference type="PANTHER" id="PTHR28259">
    <property type="entry name" value="FLUORIDE EXPORT PROTEIN 1-RELATED"/>
    <property type="match status" value="1"/>
</dbReference>
<evidence type="ECO:0000256" key="10">
    <source>
        <dbReference type="ARBA" id="ARBA00035585"/>
    </source>
</evidence>
<protein>
    <recommendedName>
        <fullName evidence="11">Fluoride-specific ion channel FluC</fullName>
    </recommendedName>
</protein>
<evidence type="ECO:0000256" key="8">
    <source>
        <dbReference type="ARBA" id="ARBA00023303"/>
    </source>
</evidence>
<sequence>MLQHILMVAVGGAFGSLCRYGLSMGVYSLLGREFPWGTAFVNLVGCFLFGLVWVMAEEKNMIPEEYRILILVGFLGGLTTFSTFVFESSGLIHHGDWLRFGLNVMAQNILGLMALYLGFSLGRLL</sequence>
<accession>A0ABT3N5W6</accession>
<feature type="transmembrane region" description="Helical" evidence="11">
    <location>
        <begin position="68"/>
        <end position="86"/>
    </location>
</feature>
<feature type="transmembrane region" description="Helical" evidence="11">
    <location>
        <begin position="5"/>
        <end position="22"/>
    </location>
</feature>
<comment type="activity regulation">
    <text evidence="11">Na(+) is not transported, but it plays an essential structural role and its presence is essential for fluoride channel function.</text>
</comment>